<gene>
    <name evidence="1" type="ORF">MONAX_5E035594</name>
</gene>
<evidence type="ECO:0000313" key="1">
    <source>
        <dbReference type="EMBL" id="VTJ88154.1"/>
    </source>
</evidence>
<reference evidence="1" key="1">
    <citation type="submission" date="2019-04" db="EMBL/GenBank/DDBJ databases">
        <authorList>
            <person name="Alioto T."/>
            <person name="Alioto T."/>
        </authorList>
    </citation>
    <scope>NUCLEOTIDE SEQUENCE [LARGE SCALE GENOMIC DNA]</scope>
</reference>
<evidence type="ECO:0000313" key="2">
    <source>
        <dbReference type="Proteomes" id="UP000335636"/>
    </source>
</evidence>
<protein>
    <submittedName>
        <fullName evidence="1">Uncharacterized protein</fullName>
    </submittedName>
</protein>
<comment type="caution">
    <text evidence="1">The sequence shown here is derived from an EMBL/GenBank/DDBJ whole genome shotgun (WGS) entry which is preliminary data.</text>
</comment>
<name>A0A5E4D1W3_MARMO</name>
<keyword evidence="2" id="KW-1185">Reference proteome</keyword>
<feature type="non-terminal residue" evidence="1">
    <location>
        <position position="65"/>
    </location>
</feature>
<organism evidence="1 2">
    <name type="scientific">Marmota monax</name>
    <name type="common">Woodchuck</name>
    <dbReference type="NCBI Taxonomy" id="9995"/>
    <lineage>
        <taxon>Eukaryota</taxon>
        <taxon>Metazoa</taxon>
        <taxon>Chordata</taxon>
        <taxon>Craniata</taxon>
        <taxon>Vertebrata</taxon>
        <taxon>Euteleostomi</taxon>
        <taxon>Mammalia</taxon>
        <taxon>Eutheria</taxon>
        <taxon>Euarchontoglires</taxon>
        <taxon>Glires</taxon>
        <taxon>Rodentia</taxon>
        <taxon>Sciuromorpha</taxon>
        <taxon>Sciuridae</taxon>
        <taxon>Xerinae</taxon>
        <taxon>Marmotini</taxon>
        <taxon>Marmota</taxon>
    </lineage>
</organism>
<dbReference type="Proteomes" id="UP000335636">
    <property type="component" value="Unassembled WGS sequence"/>
</dbReference>
<dbReference type="EMBL" id="CABDUW010002831">
    <property type="protein sequence ID" value="VTJ88154.1"/>
    <property type="molecule type" value="Genomic_DNA"/>
</dbReference>
<proteinExistence type="predicted"/>
<sequence length="65" mass="7200">PSSAPTDACVDMHMLSQLEQDSRLRLTMGTLCSVQNSHQIRPSDTDHAFHSSSVQPHCLCNSVKY</sequence>
<accession>A0A5E4D1W3</accession>
<feature type="non-terminal residue" evidence="1">
    <location>
        <position position="1"/>
    </location>
</feature>
<dbReference type="AlphaFoldDB" id="A0A5E4D1W3"/>